<dbReference type="EMBL" id="NEDP02001349">
    <property type="protein sequence ID" value="OWF53393.1"/>
    <property type="molecule type" value="Genomic_DNA"/>
</dbReference>
<organism evidence="12 13">
    <name type="scientific">Mizuhopecten yessoensis</name>
    <name type="common">Japanese scallop</name>
    <name type="synonym">Patinopecten yessoensis</name>
    <dbReference type="NCBI Taxonomy" id="6573"/>
    <lineage>
        <taxon>Eukaryota</taxon>
        <taxon>Metazoa</taxon>
        <taxon>Spiralia</taxon>
        <taxon>Lophotrochozoa</taxon>
        <taxon>Mollusca</taxon>
        <taxon>Bivalvia</taxon>
        <taxon>Autobranchia</taxon>
        <taxon>Pteriomorphia</taxon>
        <taxon>Pectinida</taxon>
        <taxon>Pectinoidea</taxon>
        <taxon>Pectinidae</taxon>
        <taxon>Mizuhopecten</taxon>
    </lineage>
</organism>
<dbReference type="GO" id="GO:0007051">
    <property type="term" value="P:spindle organization"/>
    <property type="evidence" value="ECO:0007669"/>
    <property type="project" value="InterPro"/>
</dbReference>
<dbReference type="InterPro" id="IPR026742">
    <property type="entry name" value="Centrosomal_kizuma"/>
</dbReference>
<evidence type="ECO:0000256" key="4">
    <source>
        <dbReference type="ARBA" id="ARBA00013872"/>
    </source>
</evidence>
<keyword evidence="5" id="KW-0963">Cytoplasm</keyword>
<feature type="region of interest" description="Disordered" evidence="11">
    <location>
        <begin position="119"/>
        <end position="279"/>
    </location>
</feature>
<gene>
    <name evidence="12" type="ORF">KP79_PYT10491</name>
</gene>
<dbReference type="PANTHER" id="PTHR16299:SF2">
    <property type="entry name" value="CENTROSOMAL PROTEIN KIZUNA"/>
    <property type="match status" value="1"/>
</dbReference>
<evidence type="ECO:0000256" key="1">
    <source>
        <dbReference type="ARBA" id="ARBA00004120"/>
    </source>
</evidence>
<feature type="compositionally biased region" description="Polar residues" evidence="11">
    <location>
        <begin position="181"/>
        <end position="193"/>
    </location>
</feature>
<feature type="compositionally biased region" description="Acidic residues" evidence="11">
    <location>
        <begin position="759"/>
        <end position="769"/>
    </location>
</feature>
<keyword evidence="7" id="KW-0966">Cell projection</keyword>
<evidence type="ECO:0000256" key="9">
    <source>
        <dbReference type="ARBA" id="ARBA00031153"/>
    </source>
</evidence>
<evidence type="ECO:0000256" key="6">
    <source>
        <dbReference type="ARBA" id="ARBA00023212"/>
    </source>
</evidence>
<dbReference type="OrthoDB" id="8015657at2759"/>
<feature type="region of interest" description="Disordered" evidence="11">
    <location>
        <begin position="637"/>
        <end position="769"/>
    </location>
</feature>
<feature type="compositionally biased region" description="Pro residues" evidence="11">
    <location>
        <begin position="668"/>
        <end position="678"/>
    </location>
</feature>
<name>A0A210QXF1_MIZYE</name>
<feature type="compositionally biased region" description="Low complexity" evidence="11">
    <location>
        <begin position="246"/>
        <end position="259"/>
    </location>
</feature>
<feature type="coiled-coil region" evidence="10">
    <location>
        <begin position="12"/>
        <end position="49"/>
    </location>
</feature>
<dbReference type="GO" id="GO:0005813">
    <property type="term" value="C:centrosome"/>
    <property type="evidence" value="ECO:0007669"/>
    <property type="project" value="UniProtKB-SubCell"/>
</dbReference>
<comment type="function">
    <text evidence="8">Centrosomal protein required for establishing a robust mitotic centrosome architecture that can endure the forces that converge on the centrosomes during spindle formation. Required for stabilizing the expanded pericentriolar material around the centriole.</text>
</comment>
<evidence type="ECO:0000256" key="2">
    <source>
        <dbReference type="ARBA" id="ARBA00004300"/>
    </source>
</evidence>
<feature type="compositionally biased region" description="Acidic residues" evidence="11">
    <location>
        <begin position="334"/>
        <end position="347"/>
    </location>
</feature>
<proteinExistence type="inferred from homology"/>
<keyword evidence="12" id="KW-0675">Receptor</keyword>
<feature type="compositionally biased region" description="Polar residues" evidence="11">
    <location>
        <begin position="221"/>
        <end position="245"/>
    </location>
</feature>
<dbReference type="AlphaFoldDB" id="A0A210QXF1"/>
<dbReference type="PANTHER" id="PTHR16299">
    <property type="entry name" value="CENTROSOMAL PROTEIN KIZUNA"/>
    <property type="match status" value="1"/>
</dbReference>
<evidence type="ECO:0000256" key="3">
    <source>
        <dbReference type="ARBA" id="ARBA00010767"/>
    </source>
</evidence>
<comment type="subcellular location">
    <subcellularLocation>
        <location evidence="1">Cytoplasm</location>
        <location evidence="1">Cytoskeleton</location>
        <location evidence="1">Cilium basal body</location>
    </subcellularLocation>
    <subcellularLocation>
        <location evidence="2">Cytoplasm</location>
        <location evidence="2">Cytoskeleton</location>
        <location evidence="2">Microtubule organizing center</location>
        <location evidence="2">Centrosome</location>
    </subcellularLocation>
</comment>
<protein>
    <recommendedName>
        <fullName evidence="4">Centrosomal protein kizuna</fullName>
    </recommendedName>
    <alternativeName>
        <fullName evidence="9">Polo-like kinase 1 substrate 1</fullName>
    </alternativeName>
</protein>
<keyword evidence="6" id="KW-0206">Cytoskeleton</keyword>
<feature type="region of interest" description="Disordered" evidence="11">
    <location>
        <begin position="291"/>
        <end position="402"/>
    </location>
</feature>
<evidence type="ECO:0000256" key="7">
    <source>
        <dbReference type="ARBA" id="ARBA00023273"/>
    </source>
</evidence>
<dbReference type="Proteomes" id="UP000242188">
    <property type="component" value="Unassembled WGS sequence"/>
</dbReference>
<evidence type="ECO:0000256" key="11">
    <source>
        <dbReference type="SAM" id="MobiDB-lite"/>
    </source>
</evidence>
<keyword evidence="13" id="KW-1185">Reference proteome</keyword>
<comment type="caution">
    <text evidence="12">The sequence shown here is derived from an EMBL/GenBank/DDBJ whole genome shotgun (WGS) entry which is preliminary data.</text>
</comment>
<feature type="compositionally biased region" description="Polar residues" evidence="11">
    <location>
        <begin position="385"/>
        <end position="397"/>
    </location>
</feature>
<evidence type="ECO:0000256" key="10">
    <source>
        <dbReference type="SAM" id="Coils"/>
    </source>
</evidence>
<reference evidence="12 13" key="1">
    <citation type="journal article" date="2017" name="Nat. Ecol. Evol.">
        <title>Scallop genome provides insights into evolution of bilaterian karyotype and development.</title>
        <authorList>
            <person name="Wang S."/>
            <person name="Zhang J."/>
            <person name="Jiao W."/>
            <person name="Li J."/>
            <person name="Xun X."/>
            <person name="Sun Y."/>
            <person name="Guo X."/>
            <person name="Huan P."/>
            <person name="Dong B."/>
            <person name="Zhang L."/>
            <person name="Hu X."/>
            <person name="Sun X."/>
            <person name="Wang J."/>
            <person name="Zhao C."/>
            <person name="Wang Y."/>
            <person name="Wang D."/>
            <person name="Huang X."/>
            <person name="Wang R."/>
            <person name="Lv J."/>
            <person name="Li Y."/>
            <person name="Zhang Z."/>
            <person name="Liu B."/>
            <person name="Lu W."/>
            <person name="Hui Y."/>
            <person name="Liang J."/>
            <person name="Zhou Z."/>
            <person name="Hou R."/>
            <person name="Li X."/>
            <person name="Liu Y."/>
            <person name="Li H."/>
            <person name="Ning X."/>
            <person name="Lin Y."/>
            <person name="Zhao L."/>
            <person name="Xing Q."/>
            <person name="Dou J."/>
            <person name="Li Y."/>
            <person name="Mao J."/>
            <person name="Guo H."/>
            <person name="Dou H."/>
            <person name="Li T."/>
            <person name="Mu C."/>
            <person name="Jiang W."/>
            <person name="Fu Q."/>
            <person name="Fu X."/>
            <person name="Miao Y."/>
            <person name="Liu J."/>
            <person name="Yu Q."/>
            <person name="Li R."/>
            <person name="Liao H."/>
            <person name="Li X."/>
            <person name="Kong Y."/>
            <person name="Jiang Z."/>
            <person name="Chourrout D."/>
            <person name="Li R."/>
            <person name="Bao Z."/>
        </authorList>
    </citation>
    <scope>NUCLEOTIDE SEQUENCE [LARGE SCALE GENOMIC DNA]</scope>
    <source>
        <strain evidence="12 13">PY_sf001</strain>
    </source>
</reference>
<evidence type="ECO:0000313" key="13">
    <source>
        <dbReference type="Proteomes" id="UP000242188"/>
    </source>
</evidence>
<evidence type="ECO:0000256" key="8">
    <source>
        <dbReference type="ARBA" id="ARBA00024919"/>
    </source>
</evidence>
<evidence type="ECO:0000313" key="12">
    <source>
        <dbReference type="EMBL" id="OWF53393.1"/>
    </source>
</evidence>
<feature type="region of interest" description="Disordered" evidence="11">
    <location>
        <begin position="604"/>
        <end position="623"/>
    </location>
</feature>
<feature type="compositionally biased region" description="Basic and acidic residues" evidence="11">
    <location>
        <begin position="194"/>
        <end position="205"/>
    </location>
</feature>
<feature type="compositionally biased region" description="Polar residues" evidence="11">
    <location>
        <begin position="713"/>
        <end position="729"/>
    </location>
</feature>
<comment type="similarity">
    <text evidence="3">Belongs to the kizuna family.</text>
</comment>
<sequence>MASSNVQYYQRQKENQDVIHNHESKRANLEQQLKVLAKTDNRLAKLRAAKLKTYWKKICDDQKRAQERNDRIVQEFERIDTFLAASTARTEKLRLLKRQYEEYIEKTYPLWMEQVLHHRQQTQQSPAQGAHPLSSQGPPQPYPQGQPSYPHHQPTPGHTPQSQSVGEAGPPPMEPPRGYKETSTPTRSTYNPSQRDESPEERDSYGHVLTSTPFRGDDQYTQKPKTSSIYANISQVMRNPTDQETVQQQSQPRAVQQQVSHVPAERETTAYQHSVPDQVTDVSFSDDIVEEMVQHPQPIQSVRIGQQVHKPVPESPDISQSLSGPMEPNPVDEVGGDEVSDFGDDDLPLSTSQTGPDQPQKIVTHDQVSPPSSPDATPRDRPIQTAVTGGDSSSSPATPSPELHLDGLVRLITHVQADFPEALSLEGYYRSHRPSASDRRDIMHKGNKGIPMHDQDAEKISMVLLEQLPLVVRNLSPKGLLPDSVLAGNVDSITEMRIRMALPEAAQPLWDCLFDHLSQLVRNKVMVTKEVAAVFVPSLVADYSPYQDRAYNLVIRLLEKFDEYRQAESEGMTPRDTMDSMRSSLGGVPPLKFGSLVDKQFGSDDETTTMLTPSVPTDAPKVPLNETAAYRNMLSGTMSSQNRQQAHVDDEDTDDDVEKQFASALSPRDPPSTIPPPKSFANPTDSKPDNQAEPLSELSTPTQPSPVYVPTAVQKQSVKSALGSTAGSSKSHRKVGIQFSSDLDTDTEPEMPMGRKTEEEQDDFFEFYG</sequence>
<evidence type="ECO:0000256" key="5">
    <source>
        <dbReference type="ARBA" id="ARBA00022490"/>
    </source>
</evidence>
<feature type="compositionally biased region" description="Polar residues" evidence="11">
    <location>
        <begin position="269"/>
        <end position="279"/>
    </location>
</feature>
<feature type="compositionally biased region" description="Low complexity" evidence="11">
    <location>
        <begin position="145"/>
        <end position="164"/>
    </location>
</feature>
<keyword evidence="10" id="KW-0175">Coiled coil</keyword>
<accession>A0A210QXF1</accession>